<dbReference type="InterPro" id="IPR036188">
    <property type="entry name" value="FAD/NAD-bd_sf"/>
</dbReference>
<dbReference type="Gene3D" id="3.50.50.60">
    <property type="entry name" value="FAD/NAD(P)-binding domain"/>
    <property type="match status" value="1"/>
</dbReference>
<dbReference type="GO" id="GO:0016614">
    <property type="term" value="F:oxidoreductase activity, acting on CH-OH group of donors"/>
    <property type="evidence" value="ECO:0007669"/>
    <property type="project" value="InterPro"/>
</dbReference>
<dbReference type="PROSITE" id="PS00623">
    <property type="entry name" value="GMC_OXRED_1"/>
    <property type="match status" value="1"/>
</dbReference>
<keyword evidence="4 5" id="KW-0274">FAD</keyword>
<keyword evidence="3 5" id="KW-0285">Flavoprotein</keyword>
<evidence type="ECO:0000259" key="6">
    <source>
        <dbReference type="PROSITE" id="PS00623"/>
    </source>
</evidence>
<proteinExistence type="inferred from homology"/>
<comment type="similarity">
    <text evidence="2 5">Belongs to the GMC oxidoreductase family.</text>
</comment>
<evidence type="ECO:0000256" key="3">
    <source>
        <dbReference type="ARBA" id="ARBA00022630"/>
    </source>
</evidence>
<sequence>MSCYNTPCEIPTTGRFPNTFASAVQFFAASQCFLTEGILKDENIPSYTKFDFIIVGAGSAGSVLANRLSEINEWKILLLEAGDDPPIEANIPALAKSMRRTKYDWQYFTTSDGEIDQAIINNSLNWPRGKMLGGSSNLNAMVYIEGNDQDYQSWYDAGNLEWSVQDVRRCFKKGQSYQNQRLLQNPRIYEHYGHTGPLLINTFNSTYRIVTEKILKSWDDIGIKNVPDLNTANVLGSGITSVTAANGERQSSNKAYLNPVLHRKNLKFKLFVISLDGYLCAQSHLQENFNQMRVKNGDYLYTSPQSQQPNFFTFRAIQPYPTV</sequence>
<dbReference type="InterPro" id="IPR012132">
    <property type="entry name" value="GMC_OxRdtase"/>
</dbReference>
<evidence type="ECO:0000313" key="7">
    <source>
        <dbReference type="EMBL" id="CAB3253639.1"/>
    </source>
</evidence>
<dbReference type="Pfam" id="PF00732">
    <property type="entry name" value="GMC_oxred_N"/>
    <property type="match status" value="1"/>
</dbReference>
<dbReference type="OrthoDB" id="269227at2759"/>
<dbReference type="PANTHER" id="PTHR11552">
    <property type="entry name" value="GLUCOSE-METHANOL-CHOLINE GMC OXIDOREDUCTASE"/>
    <property type="match status" value="1"/>
</dbReference>
<reference evidence="7 8" key="1">
    <citation type="submission" date="2020-04" db="EMBL/GenBank/DDBJ databases">
        <authorList>
            <person name="Wallbank WR R."/>
            <person name="Pardo Diaz C."/>
            <person name="Kozak K."/>
            <person name="Martin S."/>
            <person name="Jiggins C."/>
            <person name="Moest M."/>
            <person name="Warren A I."/>
            <person name="Byers J.R.P. K."/>
            <person name="Montejo-Kovacevich G."/>
            <person name="Yen C E."/>
        </authorList>
    </citation>
    <scope>NUCLEOTIDE SEQUENCE [LARGE SCALE GENOMIC DNA]</scope>
</reference>
<evidence type="ECO:0000256" key="1">
    <source>
        <dbReference type="ARBA" id="ARBA00001974"/>
    </source>
</evidence>
<dbReference type="Gene3D" id="3.30.560.10">
    <property type="entry name" value="Glucose Oxidase, domain 3"/>
    <property type="match status" value="1"/>
</dbReference>
<dbReference type="InterPro" id="IPR000172">
    <property type="entry name" value="GMC_OxRdtase_N"/>
</dbReference>
<accession>A0A8S1B2H5</accession>
<keyword evidence="8" id="KW-1185">Reference proteome</keyword>
<gene>
    <name evidence="7" type="ORF">APLA_LOCUS14218</name>
</gene>
<dbReference type="SUPFAM" id="SSF51905">
    <property type="entry name" value="FAD/NAD(P)-binding domain"/>
    <property type="match status" value="1"/>
</dbReference>
<dbReference type="Proteomes" id="UP000494106">
    <property type="component" value="Unassembled WGS sequence"/>
</dbReference>
<protein>
    <recommendedName>
        <fullName evidence="6">Glucose-methanol-choline oxidoreductase N-terminal domain-containing protein</fullName>
    </recommendedName>
</protein>
<evidence type="ECO:0000256" key="2">
    <source>
        <dbReference type="ARBA" id="ARBA00010790"/>
    </source>
</evidence>
<name>A0A8S1B2H5_ARCPL</name>
<dbReference type="EMBL" id="CADEBC010000561">
    <property type="protein sequence ID" value="CAB3253639.1"/>
    <property type="molecule type" value="Genomic_DNA"/>
</dbReference>
<dbReference type="GO" id="GO:0050660">
    <property type="term" value="F:flavin adenine dinucleotide binding"/>
    <property type="evidence" value="ECO:0007669"/>
    <property type="project" value="InterPro"/>
</dbReference>
<evidence type="ECO:0000256" key="4">
    <source>
        <dbReference type="ARBA" id="ARBA00022827"/>
    </source>
</evidence>
<comment type="cofactor">
    <cofactor evidence="1">
        <name>FAD</name>
        <dbReference type="ChEBI" id="CHEBI:57692"/>
    </cofactor>
</comment>
<evidence type="ECO:0000313" key="8">
    <source>
        <dbReference type="Proteomes" id="UP000494106"/>
    </source>
</evidence>
<feature type="domain" description="Glucose-methanol-choline oxidoreductase N-terminal" evidence="6">
    <location>
        <begin position="129"/>
        <end position="152"/>
    </location>
</feature>
<comment type="caution">
    <text evidence="7">The sequence shown here is derived from an EMBL/GenBank/DDBJ whole genome shotgun (WGS) entry which is preliminary data.</text>
</comment>
<dbReference type="PANTHER" id="PTHR11552:SF147">
    <property type="entry name" value="CHOLINE DEHYDROGENASE, MITOCHONDRIAL"/>
    <property type="match status" value="1"/>
</dbReference>
<organism evidence="7 8">
    <name type="scientific">Arctia plantaginis</name>
    <name type="common">Wood tiger moth</name>
    <name type="synonym">Phalaena plantaginis</name>
    <dbReference type="NCBI Taxonomy" id="874455"/>
    <lineage>
        <taxon>Eukaryota</taxon>
        <taxon>Metazoa</taxon>
        <taxon>Ecdysozoa</taxon>
        <taxon>Arthropoda</taxon>
        <taxon>Hexapoda</taxon>
        <taxon>Insecta</taxon>
        <taxon>Pterygota</taxon>
        <taxon>Neoptera</taxon>
        <taxon>Endopterygota</taxon>
        <taxon>Lepidoptera</taxon>
        <taxon>Glossata</taxon>
        <taxon>Ditrysia</taxon>
        <taxon>Noctuoidea</taxon>
        <taxon>Erebidae</taxon>
        <taxon>Arctiinae</taxon>
        <taxon>Arctia</taxon>
    </lineage>
</organism>
<dbReference type="AlphaFoldDB" id="A0A8S1B2H5"/>
<evidence type="ECO:0000256" key="5">
    <source>
        <dbReference type="RuleBase" id="RU003968"/>
    </source>
</evidence>